<reference evidence="3" key="1">
    <citation type="submission" date="2016-10" db="EMBL/GenBank/DDBJ databases">
        <authorList>
            <person name="Varghese N."/>
            <person name="Submissions S."/>
        </authorList>
    </citation>
    <scope>NUCLEOTIDE SEQUENCE [LARGE SCALE GENOMIC DNA]</scope>
    <source>
        <strain evidence="3">JCM 14963</strain>
    </source>
</reference>
<name>A0A1H1WQ62_9GAMM</name>
<dbReference type="PANTHER" id="PTHR38743:SF2">
    <property type="entry name" value="DUF2185 DOMAIN-CONTAINING PROTEIN"/>
    <property type="match status" value="1"/>
</dbReference>
<organism evidence="2 3">
    <name type="scientific">Halopseudomonas sabulinigri</name>
    <dbReference type="NCBI Taxonomy" id="472181"/>
    <lineage>
        <taxon>Bacteria</taxon>
        <taxon>Pseudomonadati</taxon>
        <taxon>Pseudomonadota</taxon>
        <taxon>Gammaproteobacteria</taxon>
        <taxon>Pseudomonadales</taxon>
        <taxon>Pseudomonadaceae</taxon>
        <taxon>Halopseudomonas</taxon>
    </lineage>
</organism>
<gene>
    <name evidence="2" type="ORF">SAMN05216271_3283</name>
</gene>
<evidence type="ECO:0000313" key="3">
    <source>
        <dbReference type="Proteomes" id="UP000243413"/>
    </source>
</evidence>
<dbReference type="Proteomes" id="UP000243413">
    <property type="component" value="Chromosome I"/>
</dbReference>
<evidence type="ECO:0000259" key="1">
    <source>
        <dbReference type="Pfam" id="PF09951"/>
    </source>
</evidence>
<proteinExistence type="predicted"/>
<evidence type="ECO:0000313" key="2">
    <source>
        <dbReference type="EMBL" id="SDS98790.1"/>
    </source>
</evidence>
<dbReference type="AlphaFoldDB" id="A0A1H1WQ62"/>
<dbReference type="Pfam" id="PF09951">
    <property type="entry name" value="Imm33"/>
    <property type="match status" value="1"/>
</dbReference>
<dbReference type="STRING" id="472181.SAMN05216271_3283"/>
<protein>
    <recommendedName>
        <fullName evidence="1">Immunity protein Imm33 domain-containing protein</fullName>
    </recommendedName>
</protein>
<dbReference type="RefSeq" id="WP_092288534.1">
    <property type="nucleotide sequence ID" value="NZ_LT629763.1"/>
</dbReference>
<dbReference type="InterPro" id="IPR018689">
    <property type="entry name" value="Imm33_dom"/>
</dbReference>
<sequence>MDKSYKLDSHQIMPLAQGHGACIASDRIIVEGLPVRFMYREEPDHSEDSGWRFLSGAESDEYMADGRNHGAYDVNTIANYDRSIIPYLKSPVGSVFEKVPGETEFKAVTDWQP</sequence>
<dbReference type="EMBL" id="LT629763">
    <property type="protein sequence ID" value="SDS98790.1"/>
    <property type="molecule type" value="Genomic_DNA"/>
</dbReference>
<dbReference type="OrthoDB" id="4827574at2"/>
<dbReference type="PANTHER" id="PTHR38743">
    <property type="entry name" value="SIMILAR TO GLYOXYLASE I FAMILY PROTEIN"/>
    <property type="match status" value="1"/>
</dbReference>
<accession>A0A1H1WQ62</accession>
<feature type="domain" description="Immunity protein Imm33" evidence="1">
    <location>
        <begin position="22"/>
        <end position="107"/>
    </location>
</feature>